<dbReference type="SUPFAM" id="SSF51735">
    <property type="entry name" value="NAD(P)-binding Rossmann-fold domains"/>
    <property type="match status" value="1"/>
</dbReference>
<dbReference type="PATRIC" id="fig|584657.3.peg.1151"/>
<evidence type="ECO:0000313" key="3">
    <source>
        <dbReference type="EMBL" id="EWT06875.1"/>
    </source>
</evidence>
<sequence length="256" mass="26895">MIRHAKTLAGQRCWVVGASSGIGAAVANELVARGARVAISARREDRLADVSAGRMLVAPCDVTDPDQVTAAATEVHQRLGGPDIVVWSAGTWQQFDAARWDREGFARHVEVNLLGLNNLLAATVPPMVEARSGHLVGVASVAGYRGLAGAEAYGATKAAQLHLLESLRAGLAGHGVRVTTVAPGFVRTEMTSGNTFPMPFLIEPDQAARAIADGLERGDHEIVFPLPMAVLMKIASVLPVRVWDAVASRLARSGGS</sequence>
<gene>
    <name evidence="3" type="ORF">N864_14305</name>
</gene>
<dbReference type="Proteomes" id="UP000019494">
    <property type="component" value="Unassembled WGS sequence"/>
</dbReference>
<dbReference type="Pfam" id="PF00106">
    <property type="entry name" value="adh_short"/>
    <property type="match status" value="1"/>
</dbReference>
<dbReference type="GO" id="GO:0016491">
    <property type="term" value="F:oxidoreductase activity"/>
    <property type="evidence" value="ECO:0007669"/>
    <property type="project" value="UniProtKB-KW"/>
</dbReference>
<evidence type="ECO:0000313" key="4">
    <source>
        <dbReference type="Proteomes" id="UP000019494"/>
    </source>
</evidence>
<dbReference type="InterPro" id="IPR036291">
    <property type="entry name" value="NAD(P)-bd_dom_sf"/>
</dbReference>
<accession>W9GL87</accession>
<comment type="similarity">
    <text evidence="1">Belongs to the short-chain dehydrogenases/reductases (SDR) family.</text>
</comment>
<name>W9GL87_9MICO</name>
<dbReference type="EMBL" id="AWQS01000029">
    <property type="protein sequence ID" value="EWT06875.1"/>
    <property type="molecule type" value="Genomic_DNA"/>
</dbReference>
<dbReference type="GO" id="GO:0016020">
    <property type="term" value="C:membrane"/>
    <property type="evidence" value="ECO:0007669"/>
    <property type="project" value="TreeGrafter"/>
</dbReference>
<dbReference type="PRINTS" id="PR00081">
    <property type="entry name" value="GDHRDH"/>
</dbReference>
<keyword evidence="2" id="KW-0560">Oxidoreductase</keyword>
<organism evidence="3 4">
    <name type="scientific">Intrasporangium chromatireducens Q5-1</name>
    <dbReference type="NCBI Taxonomy" id="584657"/>
    <lineage>
        <taxon>Bacteria</taxon>
        <taxon>Bacillati</taxon>
        <taxon>Actinomycetota</taxon>
        <taxon>Actinomycetes</taxon>
        <taxon>Micrococcales</taxon>
        <taxon>Intrasporangiaceae</taxon>
        <taxon>Intrasporangium</taxon>
    </lineage>
</organism>
<proteinExistence type="inferred from homology"/>
<evidence type="ECO:0000256" key="2">
    <source>
        <dbReference type="ARBA" id="ARBA00023002"/>
    </source>
</evidence>
<dbReference type="PANTHER" id="PTHR44196:SF1">
    <property type="entry name" value="DEHYDROGENASE_REDUCTASE SDR FAMILY MEMBER 7B"/>
    <property type="match status" value="1"/>
</dbReference>
<evidence type="ECO:0000256" key="1">
    <source>
        <dbReference type="ARBA" id="ARBA00006484"/>
    </source>
</evidence>
<comment type="caution">
    <text evidence="3">The sequence shown here is derived from an EMBL/GenBank/DDBJ whole genome shotgun (WGS) entry which is preliminary data.</text>
</comment>
<protein>
    <submittedName>
        <fullName evidence="3">Oxidoreductase</fullName>
    </submittedName>
</protein>
<dbReference type="Gene3D" id="3.40.50.720">
    <property type="entry name" value="NAD(P)-binding Rossmann-like Domain"/>
    <property type="match status" value="1"/>
</dbReference>
<keyword evidence="4" id="KW-1185">Reference proteome</keyword>
<dbReference type="AlphaFoldDB" id="W9GL87"/>
<reference evidence="4" key="1">
    <citation type="submission" date="2013-08" db="EMBL/GenBank/DDBJ databases">
        <title>Intrasporangium oryzae NRRL B-24470.</title>
        <authorList>
            <person name="Liu H."/>
            <person name="Wang G."/>
        </authorList>
    </citation>
    <scope>NUCLEOTIDE SEQUENCE [LARGE SCALE GENOMIC DNA]</scope>
    <source>
        <strain evidence="4">Q5-1</strain>
    </source>
</reference>
<dbReference type="InterPro" id="IPR002347">
    <property type="entry name" value="SDR_fam"/>
</dbReference>
<dbReference type="PANTHER" id="PTHR44196">
    <property type="entry name" value="DEHYDROGENASE/REDUCTASE SDR FAMILY MEMBER 7B"/>
    <property type="match status" value="1"/>
</dbReference>